<dbReference type="RefSeq" id="WP_425345447.1">
    <property type="nucleotide sequence ID" value="NZ_JBGUBD010000005.1"/>
</dbReference>
<name>A0ABV4U4Q4_9BACT</name>
<protein>
    <submittedName>
        <fullName evidence="1">Uncharacterized protein</fullName>
    </submittedName>
</protein>
<evidence type="ECO:0000313" key="2">
    <source>
        <dbReference type="Proteomes" id="UP001575105"/>
    </source>
</evidence>
<accession>A0ABV4U4Q4</accession>
<evidence type="ECO:0000313" key="1">
    <source>
        <dbReference type="EMBL" id="MFA9478521.1"/>
    </source>
</evidence>
<gene>
    <name evidence="1" type="ORF">ACERK3_09455</name>
</gene>
<proteinExistence type="predicted"/>
<keyword evidence="2" id="KW-1185">Reference proteome</keyword>
<organism evidence="1 2">
    <name type="scientific">Natronomicrosphaera hydrolytica</name>
    <dbReference type="NCBI Taxonomy" id="3242702"/>
    <lineage>
        <taxon>Bacteria</taxon>
        <taxon>Pseudomonadati</taxon>
        <taxon>Planctomycetota</taxon>
        <taxon>Phycisphaerae</taxon>
        <taxon>Phycisphaerales</taxon>
        <taxon>Phycisphaeraceae</taxon>
        <taxon>Natronomicrosphaera</taxon>
    </lineage>
</organism>
<dbReference type="EMBL" id="JBGUBD010000005">
    <property type="protein sequence ID" value="MFA9478521.1"/>
    <property type="molecule type" value="Genomic_DNA"/>
</dbReference>
<dbReference type="Proteomes" id="UP001575105">
    <property type="component" value="Unassembled WGS sequence"/>
</dbReference>
<reference evidence="1 2" key="1">
    <citation type="submission" date="2024-08" db="EMBL/GenBank/DDBJ databases">
        <title>Whole-genome sequencing of halo(alkali)philic microorganisms from hypersaline lakes.</title>
        <authorList>
            <person name="Sorokin D.Y."/>
            <person name="Merkel A.Y."/>
            <person name="Messina E."/>
            <person name="Yakimov M."/>
        </authorList>
    </citation>
    <scope>NUCLEOTIDE SEQUENCE [LARGE SCALE GENOMIC DNA]</scope>
    <source>
        <strain evidence="1 2">AB-hyl4</strain>
    </source>
</reference>
<comment type="caution">
    <text evidence="1">The sequence shown here is derived from an EMBL/GenBank/DDBJ whole genome shotgun (WGS) entry which is preliminary data.</text>
</comment>
<sequence length="63" mass="6969">MKQRSQTLTLPDATTARVEVIRRYRSPIDGSERIDVRLIDGATYVGLPAEWASPADEAMHGQA</sequence>